<dbReference type="PANTHER" id="PTHR19303">
    <property type="entry name" value="TRANSPOSON"/>
    <property type="match status" value="1"/>
</dbReference>
<dbReference type="Pfam" id="PF03221">
    <property type="entry name" value="HTH_Tnp_Tc5"/>
    <property type="match status" value="1"/>
</dbReference>
<organism evidence="10 11">
    <name type="scientific">Rotaria sordida</name>
    <dbReference type="NCBI Taxonomy" id="392033"/>
    <lineage>
        <taxon>Eukaryota</taxon>
        <taxon>Metazoa</taxon>
        <taxon>Spiralia</taxon>
        <taxon>Gnathifera</taxon>
        <taxon>Rotifera</taxon>
        <taxon>Eurotatoria</taxon>
        <taxon>Bdelloidea</taxon>
        <taxon>Philodinida</taxon>
        <taxon>Philodinidae</taxon>
        <taxon>Rotaria</taxon>
    </lineage>
</organism>
<evidence type="ECO:0000256" key="3">
    <source>
        <dbReference type="ARBA" id="ARBA00022771"/>
    </source>
</evidence>
<evidence type="ECO:0000256" key="5">
    <source>
        <dbReference type="ARBA" id="ARBA00023125"/>
    </source>
</evidence>
<feature type="domain" description="C2H2-type" evidence="8">
    <location>
        <begin position="871"/>
        <end position="900"/>
    </location>
</feature>
<dbReference type="SMART" id="SM00355">
    <property type="entry name" value="ZnF_C2H2"/>
    <property type="match status" value="5"/>
</dbReference>
<proteinExistence type="predicted"/>
<feature type="region of interest" description="Disordered" evidence="7">
    <location>
        <begin position="578"/>
        <end position="597"/>
    </location>
</feature>
<comment type="caution">
    <text evidence="10">The sequence shown here is derived from an EMBL/GenBank/DDBJ whole genome shotgun (WGS) entry which is preliminary data.</text>
</comment>
<evidence type="ECO:0000256" key="2">
    <source>
        <dbReference type="ARBA" id="ARBA00022737"/>
    </source>
</evidence>
<dbReference type="Pfam" id="PF23561">
    <property type="entry name" value="zf-C2H2_15"/>
    <property type="match status" value="1"/>
</dbReference>
<dbReference type="PANTHER" id="PTHR19303:SF73">
    <property type="entry name" value="PROTEIN PDC2"/>
    <property type="match status" value="1"/>
</dbReference>
<dbReference type="SMART" id="SM00674">
    <property type="entry name" value="CENPB"/>
    <property type="match status" value="1"/>
</dbReference>
<evidence type="ECO:0000256" key="7">
    <source>
        <dbReference type="SAM" id="MobiDB-lite"/>
    </source>
</evidence>
<dbReference type="FunFam" id="3.30.160.60:FF:000125">
    <property type="entry name" value="Putative zinc finger protein 143"/>
    <property type="match status" value="1"/>
</dbReference>
<dbReference type="PROSITE" id="PS00028">
    <property type="entry name" value="ZINC_FINGER_C2H2_1"/>
    <property type="match status" value="4"/>
</dbReference>
<reference evidence="10" key="1">
    <citation type="submission" date="2021-02" db="EMBL/GenBank/DDBJ databases">
        <authorList>
            <person name="Nowell W R."/>
        </authorList>
    </citation>
    <scope>NUCLEOTIDE SEQUENCE</scope>
</reference>
<keyword evidence="5" id="KW-0238">DNA-binding</keyword>
<dbReference type="GO" id="GO:0008270">
    <property type="term" value="F:zinc ion binding"/>
    <property type="evidence" value="ECO:0007669"/>
    <property type="project" value="UniProtKB-KW"/>
</dbReference>
<dbReference type="InterPro" id="IPR009057">
    <property type="entry name" value="Homeodomain-like_sf"/>
</dbReference>
<dbReference type="EMBL" id="CAJNOT010001273">
    <property type="protein sequence ID" value="CAF1174624.1"/>
    <property type="molecule type" value="Genomic_DNA"/>
</dbReference>
<dbReference type="Pfam" id="PF03184">
    <property type="entry name" value="DDE_1"/>
    <property type="match status" value="1"/>
</dbReference>
<evidence type="ECO:0000259" key="8">
    <source>
        <dbReference type="PROSITE" id="PS50157"/>
    </source>
</evidence>
<dbReference type="AlphaFoldDB" id="A0A814UK86"/>
<gene>
    <name evidence="10" type="ORF">ZHD862_LOCUS21407</name>
</gene>
<dbReference type="Gene3D" id="1.10.10.60">
    <property type="entry name" value="Homeodomain-like"/>
    <property type="match status" value="2"/>
</dbReference>
<dbReference type="Pfam" id="PF00096">
    <property type="entry name" value="zf-C2H2"/>
    <property type="match status" value="3"/>
</dbReference>
<evidence type="ECO:0000313" key="11">
    <source>
        <dbReference type="Proteomes" id="UP000663864"/>
    </source>
</evidence>
<name>A0A814UK86_9BILA</name>
<dbReference type="GO" id="GO:0003677">
    <property type="term" value="F:DNA binding"/>
    <property type="evidence" value="ECO:0007669"/>
    <property type="project" value="UniProtKB-KW"/>
</dbReference>
<feature type="region of interest" description="Disordered" evidence="7">
    <location>
        <begin position="721"/>
        <end position="762"/>
    </location>
</feature>
<dbReference type="InterPro" id="IPR013087">
    <property type="entry name" value="Znf_C2H2_type"/>
</dbReference>
<protein>
    <submittedName>
        <fullName evidence="10">Uncharacterized protein</fullName>
    </submittedName>
</protein>
<keyword evidence="2" id="KW-0677">Repeat</keyword>
<keyword evidence="3 6" id="KW-0863">Zinc-finger</keyword>
<dbReference type="InterPro" id="IPR056436">
    <property type="entry name" value="Znf-C2H2_ZIC1-5/GLI1-3-like"/>
</dbReference>
<dbReference type="SUPFAM" id="SSF57667">
    <property type="entry name" value="beta-beta-alpha zinc fingers"/>
    <property type="match status" value="3"/>
</dbReference>
<feature type="domain" description="C2H2-type" evidence="8">
    <location>
        <begin position="932"/>
        <end position="962"/>
    </location>
</feature>
<dbReference type="InterPro" id="IPR036236">
    <property type="entry name" value="Znf_C2H2_sf"/>
</dbReference>
<keyword evidence="1" id="KW-0479">Metal-binding</keyword>
<feature type="domain" description="C2H2-type" evidence="8">
    <location>
        <begin position="804"/>
        <end position="834"/>
    </location>
</feature>
<dbReference type="SUPFAM" id="SSF46689">
    <property type="entry name" value="Homeodomain-like"/>
    <property type="match status" value="1"/>
</dbReference>
<evidence type="ECO:0000313" key="10">
    <source>
        <dbReference type="EMBL" id="CAF1174624.1"/>
    </source>
</evidence>
<dbReference type="PROSITE" id="PS51253">
    <property type="entry name" value="HTH_CENPB"/>
    <property type="match status" value="1"/>
</dbReference>
<dbReference type="InterPro" id="IPR006600">
    <property type="entry name" value="HTH_CenpB_DNA-bd_dom"/>
</dbReference>
<evidence type="ECO:0000256" key="1">
    <source>
        <dbReference type="ARBA" id="ARBA00022723"/>
    </source>
</evidence>
<keyword evidence="4" id="KW-0862">Zinc</keyword>
<dbReference type="PROSITE" id="PS50157">
    <property type="entry name" value="ZINC_FINGER_C2H2_2"/>
    <property type="match status" value="4"/>
</dbReference>
<dbReference type="Gene3D" id="3.30.160.60">
    <property type="entry name" value="Classic Zinc Finger"/>
    <property type="match status" value="5"/>
</dbReference>
<dbReference type="GO" id="GO:0005634">
    <property type="term" value="C:nucleus"/>
    <property type="evidence" value="ECO:0007669"/>
    <property type="project" value="TreeGrafter"/>
</dbReference>
<accession>A0A814UK86</accession>
<dbReference type="InterPro" id="IPR050863">
    <property type="entry name" value="CenT-Element_Derived"/>
</dbReference>
<feature type="compositionally biased region" description="Low complexity" evidence="7">
    <location>
        <begin position="721"/>
        <end position="749"/>
    </location>
</feature>
<feature type="domain" description="C2H2-type" evidence="8">
    <location>
        <begin position="901"/>
        <end position="931"/>
    </location>
</feature>
<feature type="domain" description="HTH CENPB-type" evidence="9">
    <location>
        <begin position="61"/>
        <end position="133"/>
    </location>
</feature>
<evidence type="ECO:0000259" key="9">
    <source>
        <dbReference type="PROSITE" id="PS51253"/>
    </source>
</evidence>
<sequence>MSSRNDLTLEDKIKLIKENESGSPYRELCDKFKLSIGAVSNIIKRKSEYMGDYEINYNKNVKRKISHDFSQRINESVYEWFVSQRAKRIPVSGPILQAYARKIAQELDDASTFKASNGWLERFRKRYNINFRVISGEGASVDQNIVGEWKLRLLTILQGYNPADIYNCDETGLFYKLMPDRSLVIDKDDCTGKKKSKERFTVLLCANWLGTHKLKPVVIGKAARPRCFKNLDLKKLPVFWHSNRTAWMNSKIFTNWLYEFDLMMEKQKRQILLFLDNAPVHPPDIILKNITLKFFPSNSTALIQPMDQGVIRTFKAHYRRQLVQHIIASADVAHTADDIVTTALDAICWIDLAWKSITELTIQNTFKRAGFQISSDALDSISKETTTADEVIVAQEQEYLNDLDKVLKYVNVGGGTMSASDFIGVDNNLPVFNESDNNNENILLVNVVSNDDTLNDEEPDIEQSPSLPESIQMVRRLKLLSTTQHPELHSLLIQLQSKLIDVYLDSNIAKQKSILDFFKPIQSGIEGPSHLPLSKQYSISHNNQLELCSSICYKYQHEHYHNKRSLSPSSYTNQSFDQIENHKKRQHKSSSSSSSSNKILLNTNENLNISFNDTQRKYSLQCLTRIENHFICQSIQQYSLLEYNSILNNKNFFRLFYLISDGDLCLLNQLFNNNTNNRTSNMTPLDWLNVSKTGTFIQHTFGALPLIGSLNDAGVLSVTSKSSSSKSCTLPSLTSTKHSRLSTPSLSSSDGKGKRPLSFSPMSDNLLMHTQQQQSIEMNLISNVQHSNHLPSRILTPLIEPNEIQCQWLGCDLLFSTPMQLTEHIRSVHINRTDSRTWLCQWPSCTRNRMPFKSLYSLFLHLRTHTQDRPYQCSHIGCTKTFTRAEYLRLHERSHTGEKPYPCEYADCSKAFSNPSDRTKHIKRTHLNKKEYICQIQGCSKSYTDPSSLRKHVKNIHGEDAFRQKKHKRTDNNNDNKQFEEIKKNISNTILISNLNYPNGLNNQSNILMENNDDDDEDVIVDQGVSLNVDILGDTLGGLSVSTSTALPVHRASKTNSLKQIAKKAVLPAIHITGVCETDGDETSSNKGQQHQVAFRSVYNHRISAHSGSTAYSSMRSDSMNVDSALFLPSNHSSMISLAQHPSASPYEYDCISNDNIKYETRSNNALTIPSIQTSYSPLRCSNGSSEQLLTLPRVNSTTSHLSSILTNELSPSSSFCVSTLSGDIQQPTILNSNPKMTHLLYFLQTLEYNQHLDNEDI</sequence>
<evidence type="ECO:0000256" key="4">
    <source>
        <dbReference type="ARBA" id="ARBA00022833"/>
    </source>
</evidence>
<dbReference type="InterPro" id="IPR004875">
    <property type="entry name" value="DDE_SF_endonuclease_dom"/>
</dbReference>
<evidence type="ECO:0000256" key="6">
    <source>
        <dbReference type="PROSITE-ProRule" id="PRU00042"/>
    </source>
</evidence>
<dbReference type="Proteomes" id="UP000663864">
    <property type="component" value="Unassembled WGS sequence"/>
</dbReference>